<gene>
    <name evidence="2" type="ORF">ACFQY8_06665</name>
</gene>
<keyword evidence="3" id="KW-1185">Reference proteome</keyword>
<evidence type="ECO:0000256" key="1">
    <source>
        <dbReference type="SAM" id="Phobius"/>
    </source>
</evidence>
<proteinExistence type="predicted"/>
<comment type="caution">
    <text evidence="2">The sequence shown here is derived from an EMBL/GenBank/DDBJ whole genome shotgun (WGS) entry which is preliminary data.</text>
</comment>
<reference evidence="3" key="1">
    <citation type="journal article" date="2019" name="Int. J. Syst. Evol. Microbiol.">
        <title>The Global Catalogue of Microorganisms (GCM) 10K type strain sequencing project: providing services to taxonomists for standard genome sequencing and annotation.</title>
        <authorList>
            <consortium name="The Broad Institute Genomics Platform"/>
            <consortium name="The Broad Institute Genome Sequencing Center for Infectious Disease"/>
            <person name="Wu L."/>
            <person name="Ma J."/>
        </authorList>
    </citation>
    <scope>NUCLEOTIDE SEQUENCE [LARGE SCALE GENOMIC DNA]</scope>
    <source>
        <strain evidence="3">CCM 8604</strain>
    </source>
</reference>
<evidence type="ECO:0000313" key="3">
    <source>
        <dbReference type="Proteomes" id="UP001597036"/>
    </source>
</evidence>
<accession>A0ABW2Y829</accession>
<feature type="transmembrane region" description="Helical" evidence="1">
    <location>
        <begin position="12"/>
        <end position="33"/>
    </location>
</feature>
<sequence>MKNLIRKHKSLLIWLAGIIVTLGVLASIIVAVASSTPSHTEILQNQWNLYLPKNAQIVEYKHGKSFSGDGYTYAKISLKNSPACAKNWTAFDTSTLNKKGEPLPENIRNFITTAAKDAKFSIDFLNHPDPRFKRDKQESDTKVLIYDGDDDVYYFIAFHV</sequence>
<keyword evidence="1" id="KW-0472">Membrane</keyword>
<dbReference type="EMBL" id="JBHTHQ010000021">
    <property type="protein sequence ID" value="MFD0705424.1"/>
    <property type="molecule type" value="Genomic_DNA"/>
</dbReference>
<organism evidence="2 3">
    <name type="scientific">Alloscardovia venturai</name>
    <dbReference type="NCBI Taxonomy" id="1769421"/>
    <lineage>
        <taxon>Bacteria</taxon>
        <taxon>Bacillati</taxon>
        <taxon>Actinomycetota</taxon>
        <taxon>Actinomycetes</taxon>
        <taxon>Bifidobacteriales</taxon>
        <taxon>Bifidobacteriaceae</taxon>
        <taxon>Alloscardovia</taxon>
    </lineage>
</organism>
<protein>
    <submittedName>
        <fullName evidence="2">Uncharacterized protein</fullName>
    </submittedName>
</protein>
<dbReference type="RefSeq" id="WP_377939111.1">
    <property type="nucleotide sequence ID" value="NZ_JBHTHQ010000021.1"/>
</dbReference>
<evidence type="ECO:0000313" key="2">
    <source>
        <dbReference type="EMBL" id="MFD0705424.1"/>
    </source>
</evidence>
<name>A0ABW2Y829_9BIFI</name>
<dbReference type="Proteomes" id="UP001597036">
    <property type="component" value="Unassembled WGS sequence"/>
</dbReference>
<keyword evidence="1" id="KW-0812">Transmembrane</keyword>
<keyword evidence="1" id="KW-1133">Transmembrane helix</keyword>